<dbReference type="PANTHER" id="PTHR35866:SF1">
    <property type="entry name" value="YKGJ FAMILY CYSTEINE CLUSTER PROTEIN"/>
    <property type="match status" value="1"/>
</dbReference>
<dbReference type="RefSeq" id="WP_115002322.1">
    <property type="nucleotide sequence ID" value="NZ_UFXS01000002.1"/>
</dbReference>
<name>A0A376J5G9_9FLAO</name>
<accession>A0A376J5G9</accession>
<dbReference type="AlphaFoldDB" id="A0A376J5G9"/>
<dbReference type="EMBL" id="UFXS01000002">
    <property type="protein sequence ID" value="STE54923.1"/>
    <property type="molecule type" value="Genomic_DNA"/>
</dbReference>
<reference evidence="1 2" key="1">
    <citation type="submission" date="2018-06" db="EMBL/GenBank/DDBJ databases">
        <authorList>
            <consortium name="Pathogen Informatics"/>
            <person name="Doyle S."/>
        </authorList>
    </citation>
    <scope>NUCLEOTIDE SEQUENCE [LARGE SCALE GENOMIC DNA]</scope>
    <source>
        <strain evidence="1 2">NCTC13456</strain>
    </source>
</reference>
<evidence type="ECO:0000313" key="2">
    <source>
        <dbReference type="Proteomes" id="UP000254737"/>
    </source>
</evidence>
<dbReference type="GO" id="GO:0008168">
    <property type="term" value="F:methyltransferase activity"/>
    <property type="evidence" value="ECO:0007669"/>
    <property type="project" value="UniProtKB-KW"/>
</dbReference>
<dbReference type="Pfam" id="PF03692">
    <property type="entry name" value="CxxCxxCC"/>
    <property type="match status" value="1"/>
</dbReference>
<dbReference type="STRING" id="343874.GCA_000805695_03321"/>
<gene>
    <name evidence="1" type="ORF">NCTC13456_03579</name>
</gene>
<dbReference type="PANTHER" id="PTHR35866">
    <property type="entry name" value="PUTATIVE-RELATED"/>
    <property type="match status" value="1"/>
</dbReference>
<dbReference type="InterPro" id="IPR005358">
    <property type="entry name" value="Puta_zinc/iron-chelating_dom"/>
</dbReference>
<protein>
    <submittedName>
        <fullName evidence="1">Flagellin N-methylase</fullName>
    </submittedName>
</protein>
<sequence>MGDHFLEEYFAKAKEKQLEHKKFLEKLKKKPPKNLDQKMEEIHEDVFNRIDCLSCANCCKTTGPLFTQKDIERLAHVFRIKPSQFIDKYLRIDEDNDYVLQQVPCPFLDSENYCLVYEDRPKACREYPHTDRKKFYQINHLTLKNTLICPATYEVVEQMQKEINIK</sequence>
<evidence type="ECO:0000313" key="1">
    <source>
        <dbReference type="EMBL" id="STE54923.1"/>
    </source>
</evidence>
<keyword evidence="1" id="KW-0966">Cell projection</keyword>
<keyword evidence="1" id="KW-0808">Transferase</keyword>
<dbReference type="Proteomes" id="UP000254737">
    <property type="component" value="Unassembled WGS sequence"/>
</dbReference>
<keyword evidence="1" id="KW-0489">Methyltransferase</keyword>
<organism evidence="1 2">
    <name type="scientific">Empedobacter falsenii</name>
    <dbReference type="NCBI Taxonomy" id="343874"/>
    <lineage>
        <taxon>Bacteria</taxon>
        <taxon>Pseudomonadati</taxon>
        <taxon>Bacteroidota</taxon>
        <taxon>Flavobacteriia</taxon>
        <taxon>Flavobacteriales</taxon>
        <taxon>Weeksellaceae</taxon>
        <taxon>Empedobacter</taxon>
    </lineage>
</organism>
<proteinExistence type="predicted"/>
<keyword evidence="1" id="KW-0969">Cilium</keyword>
<keyword evidence="1" id="KW-0282">Flagellum</keyword>
<dbReference type="GO" id="GO:0032259">
    <property type="term" value="P:methylation"/>
    <property type="evidence" value="ECO:0007669"/>
    <property type="project" value="UniProtKB-KW"/>
</dbReference>